<reference evidence="4" key="1">
    <citation type="submission" date="2016-11" db="UniProtKB">
        <authorList>
            <consortium name="WormBaseParasite"/>
        </authorList>
    </citation>
    <scope>IDENTIFICATION</scope>
</reference>
<evidence type="ECO:0000313" key="3">
    <source>
        <dbReference type="Proteomes" id="UP000095280"/>
    </source>
</evidence>
<evidence type="ECO:0000256" key="2">
    <source>
        <dbReference type="SAM" id="Phobius"/>
    </source>
</evidence>
<dbReference type="Proteomes" id="UP000095280">
    <property type="component" value="Unplaced"/>
</dbReference>
<sequence>LHISMNEAAGVQEFKRSGQLQAKPDPLAQGQLPVLHQLPNVAVHEVHVQLECPDGIFLGIVGLARFQQANAFDRQQENLRRNVAQTLRLHIDHLSGHSNLALGVAYRIDGALSTRAKLSSLIDGISPELPVATFRQRVYMKASRGASWTILCRSNSLKLAEFSTSCSEQRIFCKNLKWRLSNHLFMESTRHSTSRPPSRCFSTIFLDCSWFRHSIARIISRFLRRICVQARISLALFITKSIVWQCKTRKPEQAPRIRLRNCSAANSKKITAKVIPYRPSITYKMIGRNESIARMVRVSRASFSFSPGESTMSSPHLRRNSLGTPSSTDALNKFASSRLSSFSQIKFSSILPSSGRRKKVIQHQDGMSSFSLAEALKKSRPHRAGQFVSPPRVLTLHNSRSEPSHMTIRRRNDDIIRLPAQPWHSPTARGICGSSSPPPTPPQPLPVSFSVDFPQRGNVNLHQYLPRNFGQQKFVLNNNSFAGGSGAMLNHTDTSGEDAKSSGTLAGLSDTISIDASISDHFLCERSDRVWHSGGNCSNSTHRNRRRSRRRGGSKRLANASCLADQRSPSQRSDHSEPQFGREDLKVRGHWQESLSNDDQSTTEASCTDEENKTQIAGTDDHRVPCSVVSTEQRQEPQQPLQQHLDKPQNHNQQPVHEESHHIHRSREQQAKQEQILSPSESQQSSRYGRLKTPEICKRDFLSMLRQNISHGALSRVALTNNYYARPFETVRSRRTIEATTAFEQLARSADEKVGAAVSAVAQSGAAAAAADKEAVQPTAYKPPPLATRVDTTTSSGRCRCPIPSHRLGSEARLVADLPFQPSGWHLEAVAAAVAPRTRKLLPSWQWRRLLLLSAVHRSASYRTGNIAVAADLPAADRPWRGNRLGLDNVLRRLLNALLLLLLLQMLLLLAMRLSCS</sequence>
<keyword evidence="2" id="KW-1133">Transmembrane helix</keyword>
<feature type="compositionally biased region" description="Polar residues" evidence="1">
    <location>
        <begin position="672"/>
        <end position="687"/>
    </location>
</feature>
<keyword evidence="3" id="KW-1185">Reference proteome</keyword>
<dbReference type="AlphaFoldDB" id="A0A1I8GFQ8"/>
<name>A0A1I8GFQ8_9PLAT</name>
<keyword evidence="2" id="KW-0812">Transmembrane</keyword>
<dbReference type="WBParaSite" id="maker-uti_cns_0001702-snap-gene-0.4-mRNA-1">
    <property type="protein sequence ID" value="maker-uti_cns_0001702-snap-gene-0.4-mRNA-1"/>
    <property type="gene ID" value="maker-uti_cns_0001702-snap-gene-0.4"/>
</dbReference>
<protein>
    <submittedName>
        <fullName evidence="4">Guanylate cyclase domain-containing protein</fullName>
    </submittedName>
</protein>
<keyword evidence="2" id="KW-0472">Membrane</keyword>
<evidence type="ECO:0000313" key="4">
    <source>
        <dbReference type="WBParaSite" id="maker-uti_cns_0001702-snap-gene-0.4-mRNA-1"/>
    </source>
</evidence>
<evidence type="ECO:0000256" key="1">
    <source>
        <dbReference type="SAM" id="MobiDB-lite"/>
    </source>
</evidence>
<feature type="transmembrane region" description="Helical" evidence="2">
    <location>
        <begin position="894"/>
        <end position="912"/>
    </location>
</feature>
<proteinExistence type="predicted"/>
<feature type="compositionally biased region" description="Basic and acidic residues" evidence="1">
    <location>
        <begin position="572"/>
        <end position="591"/>
    </location>
</feature>
<feature type="compositionally biased region" description="Basic and acidic residues" evidence="1">
    <location>
        <begin position="656"/>
        <end position="671"/>
    </location>
</feature>
<feature type="region of interest" description="Disordered" evidence="1">
    <location>
        <begin position="533"/>
        <end position="691"/>
    </location>
</feature>
<organism evidence="3 4">
    <name type="scientific">Macrostomum lignano</name>
    <dbReference type="NCBI Taxonomy" id="282301"/>
    <lineage>
        <taxon>Eukaryota</taxon>
        <taxon>Metazoa</taxon>
        <taxon>Spiralia</taxon>
        <taxon>Lophotrochozoa</taxon>
        <taxon>Platyhelminthes</taxon>
        <taxon>Rhabditophora</taxon>
        <taxon>Macrostomorpha</taxon>
        <taxon>Macrostomida</taxon>
        <taxon>Macrostomidae</taxon>
        <taxon>Macrostomum</taxon>
    </lineage>
</organism>
<feature type="compositionally biased region" description="Basic residues" evidence="1">
    <location>
        <begin position="542"/>
        <end position="554"/>
    </location>
</feature>
<accession>A0A1I8GFQ8</accession>
<feature type="compositionally biased region" description="Polar residues" evidence="1">
    <location>
        <begin position="593"/>
        <end position="606"/>
    </location>
</feature>